<dbReference type="SUPFAM" id="SSF57701">
    <property type="entry name" value="Zn2/Cys6 DNA-binding domain"/>
    <property type="match status" value="1"/>
</dbReference>
<comment type="caution">
    <text evidence="8">The sequence shown here is derived from an EMBL/GenBank/DDBJ whole genome shotgun (WGS) entry which is preliminary data.</text>
</comment>
<comment type="subcellular location">
    <subcellularLocation>
        <location evidence="1">Nucleus</location>
    </subcellularLocation>
</comment>
<protein>
    <submittedName>
        <fullName evidence="8">Zn 2cys6 transcription factor</fullName>
    </submittedName>
</protein>
<feature type="compositionally biased region" description="Low complexity" evidence="6">
    <location>
        <begin position="602"/>
        <end position="612"/>
    </location>
</feature>
<evidence type="ECO:0000256" key="2">
    <source>
        <dbReference type="ARBA" id="ARBA00023015"/>
    </source>
</evidence>
<evidence type="ECO:0000313" key="9">
    <source>
        <dbReference type="Proteomes" id="UP001629113"/>
    </source>
</evidence>
<evidence type="ECO:0000256" key="6">
    <source>
        <dbReference type="SAM" id="MobiDB-lite"/>
    </source>
</evidence>
<evidence type="ECO:0000256" key="3">
    <source>
        <dbReference type="ARBA" id="ARBA00023125"/>
    </source>
</evidence>
<dbReference type="InterPro" id="IPR036864">
    <property type="entry name" value="Zn2-C6_fun-type_DNA-bd_sf"/>
</dbReference>
<evidence type="ECO:0000256" key="4">
    <source>
        <dbReference type="ARBA" id="ARBA00023163"/>
    </source>
</evidence>
<dbReference type="SMART" id="SM00066">
    <property type="entry name" value="GAL4"/>
    <property type="match status" value="1"/>
</dbReference>
<accession>A0ABR4PPB7</accession>
<keyword evidence="3" id="KW-0238">DNA-binding</keyword>
<dbReference type="InterPro" id="IPR051089">
    <property type="entry name" value="prtT"/>
</dbReference>
<gene>
    <name evidence="8" type="ORF">PVAG01_04238</name>
</gene>
<name>A0ABR4PPB7_9HELO</name>
<reference evidence="8 9" key="1">
    <citation type="submission" date="2024-06" db="EMBL/GenBank/DDBJ databases">
        <title>Complete genome of Phlyctema vagabunda strain 19-DSS-EL-015.</title>
        <authorList>
            <person name="Fiorenzani C."/>
        </authorList>
    </citation>
    <scope>NUCLEOTIDE SEQUENCE [LARGE SCALE GENOMIC DNA]</scope>
    <source>
        <strain evidence="8 9">19-DSS-EL-015</strain>
    </source>
</reference>
<keyword evidence="9" id="KW-1185">Reference proteome</keyword>
<evidence type="ECO:0000256" key="1">
    <source>
        <dbReference type="ARBA" id="ARBA00004123"/>
    </source>
</evidence>
<dbReference type="Gene3D" id="4.10.240.10">
    <property type="entry name" value="Zn(2)-C6 fungal-type DNA-binding domain"/>
    <property type="match status" value="1"/>
</dbReference>
<dbReference type="CDD" id="cd12148">
    <property type="entry name" value="fungal_TF_MHR"/>
    <property type="match status" value="1"/>
</dbReference>
<dbReference type="CDD" id="cd00067">
    <property type="entry name" value="GAL4"/>
    <property type="match status" value="1"/>
</dbReference>
<keyword evidence="2" id="KW-0805">Transcription regulation</keyword>
<feature type="domain" description="Zn(2)-C6 fungal-type" evidence="7">
    <location>
        <begin position="15"/>
        <end position="45"/>
    </location>
</feature>
<evidence type="ECO:0000256" key="5">
    <source>
        <dbReference type="ARBA" id="ARBA00023242"/>
    </source>
</evidence>
<dbReference type="InterPro" id="IPR001138">
    <property type="entry name" value="Zn2Cys6_DnaBD"/>
</dbReference>
<keyword evidence="5" id="KW-0539">Nucleus</keyword>
<evidence type="ECO:0000313" key="8">
    <source>
        <dbReference type="EMBL" id="KAL3424957.1"/>
    </source>
</evidence>
<evidence type="ECO:0000259" key="7">
    <source>
        <dbReference type="PROSITE" id="PS00463"/>
    </source>
</evidence>
<dbReference type="PANTHER" id="PTHR31845:SF10">
    <property type="entry name" value="ZN(II)2CYS6 TRANSCRIPTION FACTOR (EUROFUNG)"/>
    <property type="match status" value="1"/>
</dbReference>
<proteinExistence type="predicted"/>
<dbReference type="Proteomes" id="UP001629113">
    <property type="component" value="Unassembled WGS sequence"/>
</dbReference>
<dbReference type="PANTHER" id="PTHR31845">
    <property type="entry name" value="FINGER DOMAIN PROTEIN, PUTATIVE-RELATED"/>
    <property type="match status" value="1"/>
</dbReference>
<keyword evidence="4" id="KW-0804">Transcription</keyword>
<dbReference type="PROSITE" id="PS00463">
    <property type="entry name" value="ZN2_CY6_FUNGAL_1"/>
    <property type="match status" value="1"/>
</dbReference>
<feature type="region of interest" description="Disordered" evidence="6">
    <location>
        <begin position="602"/>
        <end position="623"/>
    </location>
</feature>
<organism evidence="8 9">
    <name type="scientific">Phlyctema vagabunda</name>
    <dbReference type="NCBI Taxonomy" id="108571"/>
    <lineage>
        <taxon>Eukaryota</taxon>
        <taxon>Fungi</taxon>
        <taxon>Dikarya</taxon>
        <taxon>Ascomycota</taxon>
        <taxon>Pezizomycotina</taxon>
        <taxon>Leotiomycetes</taxon>
        <taxon>Helotiales</taxon>
        <taxon>Dermateaceae</taxon>
        <taxon>Phlyctema</taxon>
    </lineage>
</organism>
<dbReference type="EMBL" id="JBFCZG010000003">
    <property type="protein sequence ID" value="KAL3424957.1"/>
    <property type="molecule type" value="Genomic_DNA"/>
</dbReference>
<sequence>MADTPGDPKSRNARACEACRASKSRCIFKEQQTVCQRCEQNASQCVVRAKARPRRVRAAVKGTTTPDTAELPSNFSFSLPPITAPDVKGDVAALRSHHDVIFGADVTLGANYDNTPMFKSSSTEAASGMALDHLMPAPQVIKQRKVTLKEASVLLDSFRTRAVFFPFVVVPSDATVQSLARTSPFLLLAILTSSDIKDPYLHHQLDHEFRQVLSMKVIVEGQKSLDYLMGLLVYTAWYPFHSKPRNNQTFMYLNLATSLAVDLGLDRELPSHNFKMGDIRTEGLVDGYIFTKAARRAYLGCYYLYSSFAMGFHKENNFKYTDLMTIHAESLRRDEIPSDVTLYALLGIQRITERVGQSSSATKPPVVDASLTSINFDMNVQIFQNELQEWRASTPTAVLNTPLIGLAERFIGMCIYSHELGSLRRPYQHAEQVFMASGSPDSPSHLNNCLNAAKRYFEYLLAIPESHYPELTATLWGNIVQSILTLSRLTFLMASLNGWDPETTRATIPLGMYLDCLCYRIQSLSQTFHDPNAKALDVMHIFKLILSSVKQSYEQRVSNIKPNFFFVENGVAVGAARGHCPIFDPNLRPVFQANENLMEDIGSSSASASGSGSSSGIGGSGMTSAGDWTSLEGDLTPGQDFHYDIWSTMTSNWAAEF</sequence>